<dbReference type="RefSeq" id="WP_104753010.1">
    <property type="nucleotide sequence ID" value="NZ_FZMF01000073.1"/>
</dbReference>
<organism evidence="1 2">
    <name type="scientific">Helicobacter baculiformis</name>
    <dbReference type="NCBI Taxonomy" id="427351"/>
    <lineage>
        <taxon>Bacteria</taxon>
        <taxon>Pseudomonadati</taxon>
        <taxon>Campylobacterota</taxon>
        <taxon>Epsilonproteobacteria</taxon>
        <taxon>Campylobacterales</taxon>
        <taxon>Helicobacteraceae</taxon>
        <taxon>Helicobacter</taxon>
    </lineage>
</organism>
<evidence type="ECO:0000313" key="1">
    <source>
        <dbReference type="EMBL" id="MFC3847129.1"/>
    </source>
</evidence>
<gene>
    <name evidence="1" type="ORF">ACFOPX_01080</name>
</gene>
<name>A0ABV7ZHM3_9HELI</name>
<keyword evidence="2" id="KW-1185">Reference proteome</keyword>
<evidence type="ECO:0000313" key="2">
    <source>
        <dbReference type="Proteomes" id="UP001595783"/>
    </source>
</evidence>
<reference evidence="2" key="1">
    <citation type="journal article" date="2019" name="Int. J. Syst. Evol. Microbiol.">
        <title>The Global Catalogue of Microorganisms (GCM) 10K type strain sequencing project: providing services to taxonomists for standard genome sequencing and annotation.</title>
        <authorList>
            <consortium name="The Broad Institute Genomics Platform"/>
            <consortium name="The Broad Institute Genome Sequencing Center for Infectious Disease"/>
            <person name="Wu L."/>
            <person name="Ma J."/>
        </authorList>
    </citation>
    <scope>NUCLEOTIDE SEQUENCE [LARGE SCALE GENOMIC DNA]</scope>
    <source>
        <strain evidence="2">CCUG 53816</strain>
    </source>
</reference>
<protein>
    <submittedName>
        <fullName evidence="1">Uncharacterized protein</fullName>
    </submittedName>
</protein>
<dbReference type="EMBL" id="JBHRZO010000005">
    <property type="protein sequence ID" value="MFC3847129.1"/>
    <property type="molecule type" value="Genomic_DNA"/>
</dbReference>
<comment type="caution">
    <text evidence="1">The sequence shown here is derived from an EMBL/GenBank/DDBJ whole genome shotgun (WGS) entry which is preliminary data.</text>
</comment>
<proteinExistence type="predicted"/>
<accession>A0ABV7ZHM3</accession>
<dbReference type="Proteomes" id="UP001595783">
    <property type="component" value="Unassembled WGS sequence"/>
</dbReference>
<sequence length="245" mass="27718">MSNLVKMLPLTWLACQILLADPLDFNTQFEILKQVRLHAPLPFQALLVQDRHTKIQQVFLADLKSPLKVQLSEGFILPNKEDSARLKQMRRLAIKHNFFTKHSKDFKTLIKTLPYNNVITLEPLSEHASKEFVLIVKGGLNEKLVSKLADRLKNARVYLVLLGAFPNEEGQEDDSFDAATYLKGLHITASTLKKLALLKLGLQNVSIDPLKEPFLDRIQENVGVASELGLLEGIGPYLPLFYEIH</sequence>